<comment type="caution">
    <text evidence="1">The sequence shown here is derived from an EMBL/GenBank/DDBJ whole genome shotgun (WGS) entry which is preliminary data.</text>
</comment>
<dbReference type="OrthoDB" id="3500395at2759"/>
<dbReference type="EMBL" id="ML986601">
    <property type="protein sequence ID" value="KAF2266021.1"/>
    <property type="molecule type" value="Genomic_DNA"/>
</dbReference>
<sequence>MPCLPISYENLTAVSKTYDPAKPIYMLNLWKYNEKASYAPEHSALAGDPCSGREAASRYETALGPLLPPNAERYFMSTVVTEVVAPKGEIWDDAMLIKYESLEGFRKMVESQEYLEKAQPHRLAALGDFRLIMLDKLEI</sequence>
<organism evidence="1 2">
    <name type="scientific">Lojkania enalia</name>
    <dbReference type="NCBI Taxonomy" id="147567"/>
    <lineage>
        <taxon>Eukaryota</taxon>
        <taxon>Fungi</taxon>
        <taxon>Dikarya</taxon>
        <taxon>Ascomycota</taxon>
        <taxon>Pezizomycotina</taxon>
        <taxon>Dothideomycetes</taxon>
        <taxon>Pleosporomycetidae</taxon>
        <taxon>Pleosporales</taxon>
        <taxon>Pleosporales incertae sedis</taxon>
        <taxon>Lojkania</taxon>
    </lineage>
</organism>
<evidence type="ECO:0008006" key="3">
    <source>
        <dbReference type="Google" id="ProtNLM"/>
    </source>
</evidence>
<gene>
    <name evidence="1" type="ORF">CC78DRAFT_531893</name>
</gene>
<protein>
    <recommendedName>
        <fullName evidence="3">DUF1330 domain-containing protein</fullName>
    </recommendedName>
</protein>
<dbReference type="SUPFAM" id="SSF54909">
    <property type="entry name" value="Dimeric alpha+beta barrel"/>
    <property type="match status" value="1"/>
</dbReference>
<name>A0A9P4N8Q5_9PLEO</name>
<dbReference type="InterPro" id="IPR011008">
    <property type="entry name" value="Dimeric_a/b-barrel"/>
</dbReference>
<reference evidence="2" key="1">
    <citation type="journal article" date="2020" name="Stud. Mycol.">
        <title>101 Dothideomycetes genomes: A test case for predicting lifestyles and emergence of pathogens.</title>
        <authorList>
            <person name="Haridas S."/>
            <person name="Albert R."/>
            <person name="Binder M."/>
            <person name="Bloem J."/>
            <person name="LaButti K."/>
            <person name="Salamov A."/>
            <person name="Andreopoulos B."/>
            <person name="Baker S."/>
            <person name="Barry K."/>
            <person name="Bills G."/>
            <person name="Bluhm B."/>
            <person name="Cannon C."/>
            <person name="Castanera R."/>
            <person name="Culley D."/>
            <person name="Daum C."/>
            <person name="Ezra D."/>
            <person name="Gonzalez J."/>
            <person name="Henrissat B."/>
            <person name="Kuo A."/>
            <person name="Liang C."/>
            <person name="Lipzen A."/>
            <person name="Lutzoni F."/>
            <person name="Magnuson J."/>
            <person name="Mondo S."/>
            <person name="Nolan M."/>
            <person name="Ohm R."/>
            <person name="Pangilinan J."/>
            <person name="Park H.-J."/>
            <person name="Ramirez L."/>
            <person name="Alfaro M."/>
            <person name="Sun H."/>
            <person name="Tritt A."/>
            <person name="Yoshinaga Y."/>
            <person name="Zwiers L.-H."/>
            <person name="Turgeon B."/>
            <person name="Goodwin S."/>
            <person name="Spatafora J."/>
            <person name="Crous P."/>
            <person name="Grigoriev I."/>
        </authorList>
    </citation>
    <scope>NUCLEOTIDE SEQUENCE [LARGE SCALE GENOMIC DNA]</scope>
    <source>
        <strain evidence="2">CBS 304.66</strain>
    </source>
</reference>
<keyword evidence="2" id="KW-1185">Reference proteome</keyword>
<evidence type="ECO:0000313" key="1">
    <source>
        <dbReference type="EMBL" id="KAF2266021.1"/>
    </source>
</evidence>
<dbReference type="Gene3D" id="3.30.70.100">
    <property type="match status" value="1"/>
</dbReference>
<proteinExistence type="predicted"/>
<dbReference type="AlphaFoldDB" id="A0A9P4N8Q5"/>
<evidence type="ECO:0000313" key="2">
    <source>
        <dbReference type="Proteomes" id="UP000800093"/>
    </source>
</evidence>
<accession>A0A9P4N8Q5</accession>
<dbReference type="Proteomes" id="UP000800093">
    <property type="component" value="Unassembled WGS sequence"/>
</dbReference>